<evidence type="ECO:0000313" key="4">
    <source>
        <dbReference type="Proteomes" id="UP000694892"/>
    </source>
</evidence>
<feature type="region of interest" description="Disordered" evidence="2">
    <location>
        <begin position="183"/>
        <end position="290"/>
    </location>
</feature>
<proteinExistence type="predicted"/>
<name>A0A974DD00_XENLA</name>
<feature type="compositionally biased region" description="Basic and acidic residues" evidence="2">
    <location>
        <begin position="257"/>
        <end position="278"/>
    </location>
</feature>
<feature type="coiled-coil region" evidence="1">
    <location>
        <begin position="110"/>
        <end position="157"/>
    </location>
</feature>
<organism evidence="3 4">
    <name type="scientific">Xenopus laevis</name>
    <name type="common">African clawed frog</name>
    <dbReference type="NCBI Taxonomy" id="8355"/>
    <lineage>
        <taxon>Eukaryota</taxon>
        <taxon>Metazoa</taxon>
        <taxon>Chordata</taxon>
        <taxon>Craniata</taxon>
        <taxon>Vertebrata</taxon>
        <taxon>Euteleostomi</taxon>
        <taxon>Amphibia</taxon>
        <taxon>Batrachia</taxon>
        <taxon>Anura</taxon>
        <taxon>Pipoidea</taxon>
        <taxon>Pipidae</taxon>
        <taxon>Xenopodinae</taxon>
        <taxon>Xenopus</taxon>
        <taxon>Xenopus</taxon>
    </lineage>
</organism>
<reference evidence="4" key="1">
    <citation type="journal article" date="2016" name="Nature">
        <title>Genome evolution in the allotetraploid frog Xenopus laevis.</title>
        <authorList>
            <person name="Session A.M."/>
            <person name="Uno Y."/>
            <person name="Kwon T."/>
            <person name="Chapman J.A."/>
            <person name="Toyoda A."/>
            <person name="Takahashi S."/>
            <person name="Fukui A."/>
            <person name="Hikosaka A."/>
            <person name="Suzuki A."/>
            <person name="Kondo M."/>
            <person name="van Heeringen S.J."/>
            <person name="Quigley I."/>
            <person name="Heinz S."/>
            <person name="Ogino H."/>
            <person name="Ochi H."/>
            <person name="Hellsten U."/>
            <person name="Lyons J.B."/>
            <person name="Simakov O."/>
            <person name="Putnam N."/>
            <person name="Stites J."/>
            <person name="Kuroki Y."/>
            <person name="Tanaka T."/>
            <person name="Michiue T."/>
            <person name="Watanabe M."/>
            <person name="Bogdanovic O."/>
            <person name="Lister R."/>
            <person name="Georgiou G."/>
            <person name="Paranjpe S.S."/>
            <person name="van Kruijsbergen I."/>
            <person name="Shu S."/>
            <person name="Carlson J."/>
            <person name="Kinoshita T."/>
            <person name="Ohta Y."/>
            <person name="Mawaribuchi S."/>
            <person name="Jenkins J."/>
            <person name="Grimwood J."/>
            <person name="Schmutz J."/>
            <person name="Mitros T."/>
            <person name="Mozaffari S.V."/>
            <person name="Suzuki Y."/>
            <person name="Haramoto Y."/>
            <person name="Yamamoto T.S."/>
            <person name="Takagi C."/>
            <person name="Heald R."/>
            <person name="Miller K."/>
            <person name="Haudenschild C."/>
            <person name="Kitzman J."/>
            <person name="Nakayama T."/>
            <person name="Izutsu Y."/>
            <person name="Robert J."/>
            <person name="Fortriede J."/>
            <person name="Burns K."/>
            <person name="Lotay V."/>
            <person name="Karimi K."/>
            <person name="Yasuoka Y."/>
            <person name="Dichmann D.S."/>
            <person name="Flajnik M.F."/>
            <person name="Houston D.W."/>
            <person name="Shendure J."/>
            <person name="DuPasquier L."/>
            <person name="Vize P.D."/>
            <person name="Zorn A.M."/>
            <person name="Ito M."/>
            <person name="Marcotte E.M."/>
            <person name="Wallingford J.B."/>
            <person name="Ito Y."/>
            <person name="Asashima M."/>
            <person name="Ueno N."/>
            <person name="Matsuda Y."/>
            <person name="Veenstra G.J."/>
            <person name="Fujiyama A."/>
            <person name="Harland R.M."/>
            <person name="Taira M."/>
            <person name="Rokhsar D.S."/>
        </authorList>
    </citation>
    <scope>NUCLEOTIDE SEQUENCE [LARGE SCALE GENOMIC DNA]</scope>
    <source>
        <strain evidence="4">J</strain>
    </source>
</reference>
<dbReference type="Proteomes" id="UP000694892">
    <property type="component" value="Chromosome 3L"/>
</dbReference>
<dbReference type="AlphaFoldDB" id="A0A974DD00"/>
<accession>A0A974DD00</accession>
<evidence type="ECO:0000313" key="3">
    <source>
        <dbReference type="EMBL" id="OCT88635.1"/>
    </source>
</evidence>
<feature type="compositionally biased region" description="Basic and acidic residues" evidence="2">
    <location>
        <begin position="227"/>
        <end position="241"/>
    </location>
</feature>
<evidence type="ECO:0000256" key="1">
    <source>
        <dbReference type="SAM" id="Coils"/>
    </source>
</evidence>
<feature type="compositionally biased region" description="Polar residues" evidence="2">
    <location>
        <begin position="216"/>
        <end position="226"/>
    </location>
</feature>
<feature type="compositionally biased region" description="Polar residues" evidence="2">
    <location>
        <begin position="187"/>
        <end position="199"/>
    </location>
</feature>
<sequence>MNELWDTDARIEKANSVFNTDVDTSSDFSSVSRIFREFEHKLTKELHIWWEIASLEKYVTSQMIPRGLRIRKFPSYMDRDEVFMSSWNKILSDCSFRLMELMIEHKTKVHRDVKIELKMIEKDIEQYRTQTRFDNIYESIKSNIKKLESDIMENKRKKYNRDSLDYMKDQVYNWASNRRENKREYNSQRSILKNTSTPKKVSFSSVDRDSFDGSLAGSSPISSQSNRSEKAKDVFVEEQHFLKKSHTGAGQWTQKNANRELWKRHPEELPREQEDKNRYALRKKKPKKRY</sequence>
<feature type="compositionally biased region" description="Basic residues" evidence="2">
    <location>
        <begin position="279"/>
        <end position="290"/>
    </location>
</feature>
<gene>
    <name evidence="3" type="ORF">XELAEV_18017264mg</name>
</gene>
<keyword evidence="1" id="KW-0175">Coiled coil</keyword>
<dbReference type="EMBL" id="CM004470">
    <property type="protein sequence ID" value="OCT88635.1"/>
    <property type="molecule type" value="Genomic_DNA"/>
</dbReference>
<evidence type="ECO:0000256" key="2">
    <source>
        <dbReference type="SAM" id="MobiDB-lite"/>
    </source>
</evidence>
<protein>
    <submittedName>
        <fullName evidence="3">Uncharacterized protein</fullName>
    </submittedName>
</protein>